<protein>
    <submittedName>
        <fullName evidence="2">Uncharacterized protein</fullName>
    </submittedName>
</protein>
<evidence type="ECO:0000313" key="3">
    <source>
        <dbReference type="Proteomes" id="UP000317371"/>
    </source>
</evidence>
<dbReference type="EMBL" id="VIGC01000013">
    <property type="protein sequence ID" value="TQE95460.1"/>
    <property type="molecule type" value="Genomic_DNA"/>
</dbReference>
<dbReference type="PROSITE" id="PS51257">
    <property type="entry name" value="PROKAR_LIPOPROTEIN"/>
    <property type="match status" value="1"/>
</dbReference>
<sequence length="176" mass="19219">MNRTRHRSNAVFSARAHLAALLVTALAGLVLAACGLAGASEDELAQAEAAWQAAPLASYHVVVEVQRPQERRRHEVWVRDGEIVSGTLQYGQDGQGWGPPQPVETAQAAPFTVPGLFATVREQMRYANRLFVRVQLSDTPPFPRRIVLGPVRQDGMPVEGTETTVDVRLLEPLPPP</sequence>
<reference evidence="2 3" key="1">
    <citation type="submission" date="2019-06" db="EMBL/GenBank/DDBJ databases">
        <title>Genome sequence of Litorilinea aerophila BAA-2444.</title>
        <authorList>
            <person name="Maclea K.S."/>
            <person name="Maurais E.G."/>
            <person name="Iannazzi L.C."/>
        </authorList>
    </citation>
    <scope>NUCLEOTIDE SEQUENCE [LARGE SCALE GENOMIC DNA]</scope>
    <source>
        <strain evidence="2 3">ATCC BAA-2444</strain>
    </source>
</reference>
<name>A0A540VFC2_9CHLR</name>
<proteinExistence type="predicted"/>
<accession>A0A540VFC2</accession>
<evidence type="ECO:0000256" key="1">
    <source>
        <dbReference type="SAM" id="SignalP"/>
    </source>
</evidence>
<evidence type="ECO:0000313" key="2">
    <source>
        <dbReference type="EMBL" id="TQE95460.1"/>
    </source>
</evidence>
<dbReference type="InParanoid" id="A0A540VFC2"/>
<keyword evidence="1" id="KW-0732">Signal</keyword>
<dbReference type="Proteomes" id="UP000317371">
    <property type="component" value="Unassembled WGS sequence"/>
</dbReference>
<feature type="signal peptide" evidence="1">
    <location>
        <begin position="1"/>
        <end position="32"/>
    </location>
</feature>
<keyword evidence="3" id="KW-1185">Reference proteome</keyword>
<organism evidence="2 3">
    <name type="scientific">Litorilinea aerophila</name>
    <dbReference type="NCBI Taxonomy" id="1204385"/>
    <lineage>
        <taxon>Bacteria</taxon>
        <taxon>Bacillati</taxon>
        <taxon>Chloroflexota</taxon>
        <taxon>Caldilineae</taxon>
        <taxon>Caldilineales</taxon>
        <taxon>Caldilineaceae</taxon>
        <taxon>Litorilinea</taxon>
    </lineage>
</organism>
<gene>
    <name evidence="2" type="ORF">FKZ61_11480</name>
</gene>
<dbReference type="AlphaFoldDB" id="A0A540VFC2"/>
<comment type="caution">
    <text evidence="2">The sequence shown here is derived from an EMBL/GenBank/DDBJ whole genome shotgun (WGS) entry which is preliminary data.</text>
</comment>
<feature type="chain" id="PRO_5021807600" evidence="1">
    <location>
        <begin position="33"/>
        <end position="176"/>
    </location>
</feature>
<dbReference type="RefSeq" id="WP_141610279.1">
    <property type="nucleotide sequence ID" value="NZ_VIGC02000013.1"/>
</dbReference>